<comment type="caution">
    <text evidence="1">The sequence shown here is derived from an EMBL/GenBank/DDBJ whole genome shotgun (WGS) entry which is preliminary data.</text>
</comment>
<accession>A0A8B6RYL3</accession>
<dbReference type="Proteomes" id="UP000266669">
    <property type="component" value="Unassembled WGS sequence"/>
</dbReference>
<proteinExistence type="predicted"/>
<dbReference type="AlphaFoldDB" id="A0A8B6RYL3"/>
<gene>
    <name evidence="1" type="ORF">DLM78_11305</name>
</gene>
<sequence length="62" mass="7255">MQSGRIWKFLFQNGILETNPSVFEKNEILVAPRVSSSRFHIRSFSLERVAFRNQMRPNSNSV</sequence>
<name>A0A8B6RYL3_9LEPT</name>
<dbReference type="EMBL" id="QHCS01000002">
    <property type="protein sequence ID" value="RHX86405.1"/>
    <property type="molecule type" value="Genomic_DNA"/>
</dbReference>
<evidence type="ECO:0000313" key="2">
    <source>
        <dbReference type="Proteomes" id="UP000266669"/>
    </source>
</evidence>
<reference evidence="2" key="1">
    <citation type="submission" date="2018-05" db="EMBL/GenBank/DDBJ databases">
        <title>Leptospira yasudae sp. nov. and Leptospira stimsonii sp. nov., two pathogenic species of the genus Leptospira isolated from environmental sources.</title>
        <authorList>
            <person name="Casanovas-Massana A."/>
            <person name="Hamond C."/>
            <person name="Santos L.A."/>
            <person name="Hacker K.P."/>
            <person name="Balassiano I."/>
            <person name="Medeiros M.A."/>
            <person name="Reis M.G."/>
            <person name="Ko A.I."/>
            <person name="Wunder E.A."/>
        </authorList>
    </citation>
    <scope>NUCLEOTIDE SEQUENCE [LARGE SCALE GENOMIC DNA]</scope>
    <source>
        <strain evidence="2">AMB6-RJ</strain>
    </source>
</reference>
<protein>
    <submittedName>
        <fullName evidence="1">Uncharacterized protein</fullName>
    </submittedName>
</protein>
<evidence type="ECO:0000313" key="1">
    <source>
        <dbReference type="EMBL" id="RHX86405.1"/>
    </source>
</evidence>
<organism evidence="1 2">
    <name type="scientific">Leptospira stimsonii</name>
    <dbReference type="NCBI Taxonomy" id="2202203"/>
    <lineage>
        <taxon>Bacteria</taxon>
        <taxon>Pseudomonadati</taxon>
        <taxon>Spirochaetota</taxon>
        <taxon>Spirochaetia</taxon>
        <taxon>Leptospirales</taxon>
        <taxon>Leptospiraceae</taxon>
        <taxon>Leptospira</taxon>
    </lineage>
</organism>